<evidence type="ECO:0000256" key="7">
    <source>
        <dbReference type="ARBA" id="ARBA00023012"/>
    </source>
</evidence>
<keyword evidence="8" id="KW-0472">Membrane</keyword>
<keyword evidence="4" id="KW-0812">Transmembrane</keyword>
<keyword evidence="6" id="KW-1133">Transmembrane helix</keyword>
<dbReference type="InterPro" id="IPR036890">
    <property type="entry name" value="HATPase_C_sf"/>
</dbReference>
<evidence type="ECO:0000256" key="4">
    <source>
        <dbReference type="ARBA" id="ARBA00022692"/>
    </source>
</evidence>
<dbReference type="InterPro" id="IPR050482">
    <property type="entry name" value="Sensor_HK_TwoCompSys"/>
</dbReference>
<keyword evidence="3" id="KW-0808">Transferase</keyword>
<dbReference type="Proteomes" id="UP001595765">
    <property type="component" value="Unassembled WGS sequence"/>
</dbReference>
<reference evidence="12" key="1">
    <citation type="journal article" date="2019" name="Int. J. Syst. Evol. Microbiol.">
        <title>The Global Catalogue of Microorganisms (GCM) 10K type strain sequencing project: providing services to taxonomists for standard genome sequencing and annotation.</title>
        <authorList>
            <consortium name="The Broad Institute Genomics Platform"/>
            <consortium name="The Broad Institute Genome Sequencing Center for Infectious Disease"/>
            <person name="Wu L."/>
            <person name="Ma J."/>
        </authorList>
    </citation>
    <scope>NUCLEOTIDE SEQUENCE [LARGE SCALE GENOMIC DNA]</scope>
    <source>
        <strain evidence="12">CGMCC 4.7237</strain>
    </source>
</reference>
<evidence type="ECO:0000256" key="2">
    <source>
        <dbReference type="ARBA" id="ARBA00022475"/>
    </source>
</evidence>
<dbReference type="InterPro" id="IPR003594">
    <property type="entry name" value="HATPase_dom"/>
</dbReference>
<feature type="region of interest" description="Disordered" evidence="9">
    <location>
        <begin position="306"/>
        <end position="332"/>
    </location>
</feature>
<dbReference type="PANTHER" id="PTHR24421">
    <property type="entry name" value="NITRATE/NITRITE SENSOR PROTEIN NARX-RELATED"/>
    <property type="match status" value="1"/>
</dbReference>
<feature type="domain" description="Histidine kinase/HSP90-like ATPase" evidence="10">
    <location>
        <begin position="256"/>
        <end position="367"/>
    </location>
</feature>
<evidence type="ECO:0000256" key="6">
    <source>
        <dbReference type="ARBA" id="ARBA00022989"/>
    </source>
</evidence>
<evidence type="ECO:0000256" key="5">
    <source>
        <dbReference type="ARBA" id="ARBA00022777"/>
    </source>
</evidence>
<accession>A0ABV8HJY4</accession>
<dbReference type="Gene3D" id="1.20.5.1930">
    <property type="match status" value="1"/>
</dbReference>
<dbReference type="Pfam" id="PF07730">
    <property type="entry name" value="HisKA_3"/>
    <property type="match status" value="1"/>
</dbReference>
<dbReference type="Gene3D" id="3.30.565.10">
    <property type="entry name" value="Histidine kinase-like ATPase, C-terminal domain"/>
    <property type="match status" value="1"/>
</dbReference>
<evidence type="ECO:0000313" key="12">
    <source>
        <dbReference type="Proteomes" id="UP001595765"/>
    </source>
</evidence>
<keyword evidence="2" id="KW-1003">Cell membrane</keyword>
<evidence type="ECO:0000256" key="1">
    <source>
        <dbReference type="ARBA" id="ARBA00004651"/>
    </source>
</evidence>
<dbReference type="SUPFAM" id="SSF55874">
    <property type="entry name" value="ATPase domain of HSP90 chaperone/DNA topoisomerase II/histidine kinase"/>
    <property type="match status" value="1"/>
</dbReference>
<comment type="caution">
    <text evidence="11">The sequence shown here is derived from an EMBL/GenBank/DDBJ whole genome shotgun (WGS) entry which is preliminary data.</text>
</comment>
<evidence type="ECO:0000256" key="9">
    <source>
        <dbReference type="SAM" id="MobiDB-lite"/>
    </source>
</evidence>
<dbReference type="CDD" id="cd16917">
    <property type="entry name" value="HATPase_UhpB-NarQ-NarX-like"/>
    <property type="match status" value="1"/>
</dbReference>
<feature type="region of interest" description="Disordered" evidence="9">
    <location>
        <begin position="71"/>
        <end position="92"/>
    </location>
</feature>
<evidence type="ECO:0000259" key="10">
    <source>
        <dbReference type="SMART" id="SM00387"/>
    </source>
</evidence>
<dbReference type="SMART" id="SM00387">
    <property type="entry name" value="HATPase_c"/>
    <property type="match status" value="1"/>
</dbReference>
<dbReference type="PANTHER" id="PTHR24421:SF37">
    <property type="entry name" value="SENSOR HISTIDINE KINASE NARS"/>
    <property type="match status" value="1"/>
</dbReference>
<dbReference type="RefSeq" id="WP_386429255.1">
    <property type="nucleotide sequence ID" value="NZ_JBHSBB010000010.1"/>
</dbReference>
<organism evidence="11 12">
    <name type="scientific">Streptomyces polygonati</name>
    <dbReference type="NCBI Taxonomy" id="1617087"/>
    <lineage>
        <taxon>Bacteria</taxon>
        <taxon>Bacillati</taxon>
        <taxon>Actinomycetota</taxon>
        <taxon>Actinomycetes</taxon>
        <taxon>Kitasatosporales</taxon>
        <taxon>Streptomycetaceae</taxon>
        <taxon>Streptomyces</taxon>
    </lineage>
</organism>
<dbReference type="EMBL" id="JBHSBB010000010">
    <property type="protein sequence ID" value="MFC4032358.1"/>
    <property type="molecule type" value="Genomic_DNA"/>
</dbReference>
<protein>
    <submittedName>
        <fullName evidence="11">Sensor histidine kinase</fullName>
    </submittedName>
</protein>
<name>A0ABV8HJY4_9ACTN</name>
<gene>
    <name evidence="11" type="ORF">ACFO3J_12805</name>
</gene>
<dbReference type="InterPro" id="IPR011712">
    <property type="entry name" value="Sig_transdc_His_kin_sub3_dim/P"/>
</dbReference>
<dbReference type="GO" id="GO:0016301">
    <property type="term" value="F:kinase activity"/>
    <property type="evidence" value="ECO:0007669"/>
    <property type="project" value="UniProtKB-KW"/>
</dbReference>
<dbReference type="Pfam" id="PF02518">
    <property type="entry name" value="HATPase_c"/>
    <property type="match status" value="1"/>
</dbReference>
<evidence type="ECO:0000256" key="8">
    <source>
        <dbReference type="ARBA" id="ARBA00023136"/>
    </source>
</evidence>
<keyword evidence="5 11" id="KW-0418">Kinase</keyword>
<keyword evidence="7" id="KW-0902">Two-component regulatory system</keyword>
<feature type="compositionally biased region" description="Low complexity" evidence="9">
    <location>
        <begin position="306"/>
        <end position="323"/>
    </location>
</feature>
<keyword evidence="12" id="KW-1185">Reference proteome</keyword>
<evidence type="ECO:0000256" key="3">
    <source>
        <dbReference type="ARBA" id="ARBA00022679"/>
    </source>
</evidence>
<sequence length="367" mass="39073">MRHDAPTTGLSVGELLGSRRGAILEHLEHRLRDTGSSLGKDPAVLPACIARADALLTATMLELDQLQRPVAPSDQAPAADGTSQGDTPPGGSGLLMDVVLKELLYLAVEQPELLPEVSVALTVLHANLTSSRQSPGDSYDAYILRSAEEARRRERRHMAQEVHDELGHELSIALHQLELSELYREQAPETAVARVGTAREHLSSALAIVRRLIVEFAERPSVDLTKEIVSFADAAGALRTAVHVRVTGNQLLIPGGHRHELFLIIREALLNVFAHAAAERAIVFVDVTSEGITAVVEDDGVGFSPARGDASGSGATGASADAGGARDGRRRGFGLTSMRERAMSLGGTVTIEGSDEGTRVEIRLPLS</sequence>
<comment type="subcellular location">
    <subcellularLocation>
        <location evidence="1">Cell membrane</location>
        <topology evidence="1">Multi-pass membrane protein</topology>
    </subcellularLocation>
</comment>
<evidence type="ECO:0000313" key="11">
    <source>
        <dbReference type="EMBL" id="MFC4032358.1"/>
    </source>
</evidence>
<proteinExistence type="predicted"/>